<evidence type="ECO:0000259" key="2">
    <source>
        <dbReference type="PROSITE" id="PS50943"/>
    </source>
</evidence>
<dbReference type="InterPro" id="IPR001387">
    <property type="entry name" value="Cro/C1-type_HTH"/>
</dbReference>
<dbReference type="EMBL" id="BAAAPO010000033">
    <property type="protein sequence ID" value="GAA1795933.1"/>
    <property type="molecule type" value="Genomic_DNA"/>
</dbReference>
<evidence type="ECO:0000256" key="1">
    <source>
        <dbReference type="SAM" id="MobiDB-lite"/>
    </source>
</evidence>
<feature type="compositionally biased region" description="Basic and acidic residues" evidence="1">
    <location>
        <begin position="199"/>
        <end position="214"/>
    </location>
</feature>
<dbReference type="SUPFAM" id="SSF47413">
    <property type="entry name" value="lambda repressor-like DNA-binding domains"/>
    <property type="match status" value="1"/>
</dbReference>
<keyword evidence="4" id="KW-1185">Reference proteome</keyword>
<accession>A0ABN2LPR1</accession>
<feature type="region of interest" description="Disordered" evidence="1">
    <location>
        <begin position="194"/>
        <end position="214"/>
    </location>
</feature>
<dbReference type="SMART" id="SM00530">
    <property type="entry name" value="HTH_XRE"/>
    <property type="match status" value="1"/>
</dbReference>
<comment type="caution">
    <text evidence="3">The sequence shown here is derived from an EMBL/GenBank/DDBJ whole genome shotgun (WGS) entry which is preliminary data.</text>
</comment>
<dbReference type="InterPro" id="IPR010982">
    <property type="entry name" value="Lambda_DNA-bd_dom_sf"/>
</dbReference>
<reference evidence="3 4" key="1">
    <citation type="journal article" date="2019" name="Int. J. Syst. Evol. Microbiol.">
        <title>The Global Catalogue of Microorganisms (GCM) 10K type strain sequencing project: providing services to taxonomists for standard genome sequencing and annotation.</title>
        <authorList>
            <consortium name="The Broad Institute Genomics Platform"/>
            <consortium name="The Broad Institute Genome Sequencing Center for Infectious Disease"/>
            <person name="Wu L."/>
            <person name="Ma J."/>
        </authorList>
    </citation>
    <scope>NUCLEOTIDE SEQUENCE [LARGE SCALE GENOMIC DNA]</scope>
    <source>
        <strain evidence="3 4">JCM 15592</strain>
    </source>
</reference>
<dbReference type="CDD" id="cd00093">
    <property type="entry name" value="HTH_XRE"/>
    <property type="match status" value="1"/>
</dbReference>
<organism evidence="3 4">
    <name type="scientific">Nostocoides veronense</name>
    <dbReference type="NCBI Taxonomy" id="330836"/>
    <lineage>
        <taxon>Bacteria</taxon>
        <taxon>Bacillati</taxon>
        <taxon>Actinomycetota</taxon>
        <taxon>Actinomycetes</taxon>
        <taxon>Micrococcales</taxon>
        <taxon>Intrasporangiaceae</taxon>
        <taxon>Nostocoides</taxon>
    </lineage>
</organism>
<sequence>MVKAKTVIETARKAAGLSQQQLADWARTQQSSVSEYESRRKSPTLEVVERLLGAADHDLTATPRVFFEYREDPVTGGYLVPDRLWRVPIPDCYSLIVVFHLRAIRGYDVWDLSIPEDRIDFYEVALHHGVEETLLNAVDGALLVEAWPHLELPDAVRSAWQPLIDAAKGDRSRRSRPLDPGGYSAQVVAELGARWPLPTKERPRSEPKGDAAGG</sequence>
<dbReference type="PROSITE" id="PS50943">
    <property type="entry name" value="HTH_CROC1"/>
    <property type="match status" value="1"/>
</dbReference>
<evidence type="ECO:0000313" key="4">
    <source>
        <dbReference type="Proteomes" id="UP001499938"/>
    </source>
</evidence>
<evidence type="ECO:0000313" key="3">
    <source>
        <dbReference type="EMBL" id="GAA1795933.1"/>
    </source>
</evidence>
<feature type="domain" description="HTH cro/C1-type" evidence="2">
    <location>
        <begin position="8"/>
        <end position="54"/>
    </location>
</feature>
<name>A0ABN2LPR1_9MICO</name>
<dbReference type="Proteomes" id="UP001499938">
    <property type="component" value="Unassembled WGS sequence"/>
</dbReference>
<gene>
    <name evidence="3" type="ORF">GCM10009811_20290</name>
</gene>
<dbReference type="Gene3D" id="1.10.260.40">
    <property type="entry name" value="lambda repressor-like DNA-binding domains"/>
    <property type="match status" value="1"/>
</dbReference>
<dbReference type="Pfam" id="PF13560">
    <property type="entry name" value="HTH_31"/>
    <property type="match status" value="1"/>
</dbReference>
<protein>
    <recommendedName>
        <fullName evidence="2">HTH cro/C1-type domain-containing protein</fullName>
    </recommendedName>
</protein>
<proteinExistence type="predicted"/>